<comment type="caution">
    <text evidence="1">The sequence shown here is derived from an EMBL/GenBank/DDBJ whole genome shotgun (WGS) entry which is preliminary data.</text>
</comment>
<dbReference type="EMBL" id="BMNH01000023">
    <property type="protein sequence ID" value="GGO77916.1"/>
    <property type="molecule type" value="Genomic_DNA"/>
</dbReference>
<evidence type="ECO:0000313" key="2">
    <source>
        <dbReference type="Proteomes" id="UP000646523"/>
    </source>
</evidence>
<reference evidence="1" key="1">
    <citation type="journal article" date="2014" name="Int. J. Syst. Evol. Microbiol.">
        <title>Complete genome sequence of Corynebacterium casei LMG S-19264T (=DSM 44701T), isolated from a smear-ripened cheese.</title>
        <authorList>
            <consortium name="US DOE Joint Genome Institute (JGI-PGF)"/>
            <person name="Walter F."/>
            <person name="Albersmeier A."/>
            <person name="Kalinowski J."/>
            <person name="Ruckert C."/>
        </authorList>
    </citation>
    <scope>NUCLEOTIDE SEQUENCE</scope>
    <source>
        <strain evidence="1">CGMCC 4.7368</strain>
    </source>
</reference>
<sequence>MAYPSIERRRVLAAAALGREVGVPGPDPGSGDPLHAVTGTILDVSPHLMTIERPDGRTDRLIIAPWATIWRGAEVTPADLPVGARVIMRTSRERKVVERVWADIVRITGTILSVEGRKDLVVELHCGPHRGRRTVVIPYRATGRLQVRHPQLEPGYLFDAIGIRQDGTTLALLPATSQPTYPARAVPPAPPAYAGVQPRISGTATWSDAFDEEERGLAYPMLERADAACPDAGVSCAGLPYLALGSLLQIRNSCTDRTANLPIVTCGCVAGRFCDRCVECGTSERGRIVELSPSSYIELGGELVKGCFNVQIGLG</sequence>
<gene>
    <name evidence="1" type="ORF">GCM10012289_58700</name>
</gene>
<dbReference type="RefSeq" id="WP_189127425.1">
    <property type="nucleotide sequence ID" value="NZ_BMNH01000023.1"/>
</dbReference>
<proteinExistence type="predicted"/>
<protein>
    <submittedName>
        <fullName evidence="1">Uncharacterized protein</fullName>
    </submittedName>
</protein>
<evidence type="ECO:0000313" key="1">
    <source>
        <dbReference type="EMBL" id="GGO77916.1"/>
    </source>
</evidence>
<organism evidence="1 2">
    <name type="scientific">Nonomuraea cavernae</name>
    <dbReference type="NCBI Taxonomy" id="2045107"/>
    <lineage>
        <taxon>Bacteria</taxon>
        <taxon>Bacillati</taxon>
        <taxon>Actinomycetota</taxon>
        <taxon>Actinomycetes</taxon>
        <taxon>Streptosporangiales</taxon>
        <taxon>Streptosporangiaceae</taxon>
        <taxon>Nonomuraea</taxon>
    </lineage>
</organism>
<dbReference type="Proteomes" id="UP000646523">
    <property type="component" value="Unassembled WGS sequence"/>
</dbReference>
<dbReference type="AlphaFoldDB" id="A0A917Z8V2"/>
<reference evidence="1" key="2">
    <citation type="submission" date="2020-09" db="EMBL/GenBank/DDBJ databases">
        <authorList>
            <person name="Sun Q."/>
            <person name="Zhou Y."/>
        </authorList>
    </citation>
    <scope>NUCLEOTIDE SEQUENCE</scope>
    <source>
        <strain evidence="1">CGMCC 4.7368</strain>
    </source>
</reference>
<accession>A0A917Z8V2</accession>
<name>A0A917Z8V2_9ACTN</name>
<keyword evidence="2" id="KW-1185">Reference proteome</keyword>